<comment type="caution">
    <text evidence="2">The sequence shown here is derived from an EMBL/GenBank/DDBJ whole genome shotgun (WGS) entry which is preliminary data.</text>
</comment>
<feature type="compositionally biased region" description="Polar residues" evidence="1">
    <location>
        <begin position="1"/>
        <end position="12"/>
    </location>
</feature>
<sequence>MNNESTNIAGTSTREDRDEHNSFNVKIKSTEMAGEPSGTEDIKWEDIKWLLDSGCSDHIVNSDKYFYKVIDLKNPINIKTLVDEPMDKNVIEVKWIYRIKSDGKYKARVVAKGLISVEKISTEDQTADILTKSLGKCKFQKFRTLLGLENKKIVV</sequence>
<dbReference type="Proteomes" id="UP001458880">
    <property type="component" value="Unassembled WGS sequence"/>
</dbReference>
<dbReference type="EMBL" id="JASPKY010000649">
    <property type="protein sequence ID" value="KAK9687357.1"/>
    <property type="molecule type" value="Genomic_DNA"/>
</dbReference>
<evidence type="ECO:0000313" key="2">
    <source>
        <dbReference type="EMBL" id="KAK9687357.1"/>
    </source>
</evidence>
<feature type="region of interest" description="Disordered" evidence="1">
    <location>
        <begin position="1"/>
        <end position="23"/>
    </location>
</feature>
<keyword evidence="3" id="KW-1185">Reference proteome</keyword>
<protein>
    <submittedName>
        <fullName evidence="2">Uncharacterized protein</fullName>
    </submittedName>
</protein>
<organism evidence="2 3">
    <name type="scientific">Popillia japonica</name>
    <name type="common">Japanese beetle</name>
    <dbReference type="NCBI Taxonomy" id="7064"/>
    <lineage>
        <taxon>Eukaryota</taxon>
        <taxon>Metazoa</taxon>
        <taxon>Ecdysozoa</taxon>
        <taxon>Arthropoda</taxon>
        <taxon>Hexapoda</taxon>
        <taxon>Insecta</taxon>
        <taxon>Pterygota</taxon>
        <taxon>Neoptera</taxon>
        <taxon>Endopterygota</taxon>
        <taxon>Coleoptera</taxon>
        <taxon>Polyphaga</taxon>
        <taxon>Scarabaeiformia</taxon>
        <taxon>Scarabaeidae</taxon>
        <taxon>Rutelinae</taxon>
        <taxon>Popillia</taxon>
    </lineage>
</organism>
<evidence type="ECO:0000313" key="3">
    <source>
        <dbReference type="Proteomes" id="UP001458880"/>
    </source>
</evidence>
<accession>A0AAW1ICY9</accession>
<evidence type="ECO:0000256" key="1">
    <source>
        <dbReference type="SAM" id="MobiDB-lite"/>
    </source>
</evidence>
<gene>
    <name evidence="2" type="ORF">QE152_g36492</name>
</gene>
<dbReference type="AlphaFoldDB" id="A0AAW1ICY9"/>
<name>A0AAW1ICY9_POPJA</name>
<proteinExistence type="predicted"/>
<reference evidence="2 3" key="1">
    <citation type="journal article" date="2024" name="BMC Genomics">
        <title>De novo assembly and annotation of Popillia japonica's genome with initial clues to its potential as an invasive pest.</title>
        <authorList>
            <person name="Cucini C."/>
            <person name="Boschi S."/>
            <person name="Funari R."/>
            <person name="Cardaioli E."/>
            <person name="Iannotti N."/>
            <person name="Marturano G."/>
            <person name="Paoli F."/>
            <person name="Bruttini M."/>
            <person name="Carapelli A."/>
            <person name="Frati F."/>
            <person name="Nardi F."/>
        </authorList>
    </citation>
    <scope>NUCLEOTIDE SEQUENCE [LARGE SCALE GENOMIC DNA]</scope>
    <source>
        <strain evidence="2">DMR45628</strain>
    </source>
</reference>